<dbReference type="GO" id="GO:0043531">
    <property type="term" value="F:ADP binding"/>
    <property type="evidence" value="ECO:0007669"/>
    <property type="project" value="InterPro"/>
</dbReference>
<evidence type="ECO:0000256" key="1">
    <source>
        <dbReference type="SAM" id="MobiDB-lite"/>
    </source>
</evidence>
<dbReference type="EMBL" id="CP018047">
    <property type="protein sequence ID" value="AQU69953.1"/>
    <property type="molecule type" value="Genomic_DNA"/>
</dbReference>
<dbReference type="InterPro" id="IPR002182">
    <property type="entry name" value="NB-ARC"/>
</dbReference>
<evidence type="ECO:0000313" key="4">
    <source>
        <dbReference type="Proteomes" id="UP000189677"/>
    </source>
</evidence>
<dbReference type="KEGG" id="snw:BBN63_30970"/>
<accession>A0A1U9R140</accession>
<dbReference type="Pfam" id="PF13424">
    <property type="entry name" value="TPR_12"/>
    <property type="match status" value="1"/>
</dbReference>
<dbReference type="RefSeq" id="WP_078078610.1">
    <property type="nucleotide sequence ID" value="NZ_CP018047.1"/>
</dbReference>
<organism evidence="3 4">
    <name type="scientific">Streptomyces niveus</name>
    <name type="common">Streptomyces spheroides</name>
    <dbReference type="NCBI Taxonomy" id="193462"/>
    <lineage>
        <taxon>Bacteria</taxon>
        <taxon>Bacillati</taxon>
        <taxon>Actinomycetota</taxon>
        <taxon>Actinomycetes</taxon>
        <taxon>Kitasatosporales</taxon>
        <taxon>Streptomycetaceae</taxon>
        <taxon>Streptomyces</taxon>
    </lineage>
</organism>
<proteinExistence type="predicted"/>
<dbReference type="SUPFAM" id="SSF52540">
    <property type="entry name" value="P-loop containing nucleoside triphosphate hydrolases"/>
    <property type="match status" value="2"/>
</dbReference>
<feature type="region of interest" description="Disordered" evidence="1">
    <location>
        <begin position="389"/>
        <end position="409"/>
    </location>
</feature>
<dbReference type="InterPro" id="IPR053137">
    <property type="entry name" value="NLR-like"/>
</dbReference>
<gene>
    <name evidence="3" type="ORF">BBN63_30970</name>
</gene>
<dbReference type="SUPFAM" id="SSF48452">
    <property type="entry name" value="TPR-like"/>
    <property type="match status" value="2"/>
</dbReference>
<dbReference type="Gene3D" id="1.25.40.10">
    <property type="entry name" value="Tetratricopeptide repeat domain"/>
    <property type="match status" value="2"/>
</dbReference>
<protein>
    <recommendedName>
        <fullName evidence="2">NB-ARC domain-containing protein</fullName>
    </recommendedName>
</protein>
<dbReference type="AlphaFoldDB" id="A0A1U9R140"/>
<feature type="region of interest" description="Disordered" evidence="1">
    <location>
        <begin position="66"/>
        <end position="94"/>
    </location>
</feature>
<dbReference type="OrthoDB" id="580767at2"/>
<dbReference type="PANTHER" id="PTHR46082:SF6">
    <property type="entry name" value="AAA+ ATPASE DOMAIN-CONTAINING PROTEIN-RELATED"/>
    <property type="match status" value="1"/>
</dbReference>
<dbReference type="Proteomes" id="UP000189677">
    <property type="component" value="Chromosome"/>
</dbReference>
<reference evidence="3 4" key="1">
    <citation type="submission" date="2016-11" db="EMBL/GenBank/DDBJ databases">
        <title>Complete genome sequence of Streptomyces niveus SCSIO 3406.</title>
        <authorList>
            <person name="Zhu Q."/>
            <person name="Cheng W."/>
            <person name="Song Y."/>
            <person name="Li Q."/>
            <person name="Ju J."/>
        </authorList>
    </citation>
    <scope>NUCLEOTIDE SEQUENCE [LARGE SCALE GENOMIC DNA]</scope>
    <source>
        <strain evidence="3 4">SCSIO 3406</strain>
    </source>
</reference>
<feature type="region of interest" description="Disordered" evidence="1">
    <location>
        <begin position="715"/>
        <end position="742"/>
    </location>
</feature>
<name>A0A1U9R140_STRNV</name>
<dbReference type="PANTHER" id="PTHR46082">
    <property type="entry name" value="ATP/GTP-BINDING PROTEIN-RELATED"/>
    <property type="match status" value="1"/>
</dbReference>
<dbReference type="InterPro" id="IPR011990">
    <property type="entry name" value="TPR-like_helical_dom_sf"/>
</dbReference>
<dbReference type="Pfam" id="PF13374">
    <property type="entry name" value="TPR_10"/>
    <property type="match status" value="1"/>
</dbReference>
<feature type="region of interest" description="Disordered" evidence="1">
    <location>
        <begin position="1240"/>
        <end position="1261"/>
    </location>
</feature>
<evidence type="ECO:0000313" key="3">
    <source>
        <dbReference type="EMBL" id="AQU69953.1"/>
    </source>
</evidence>
<keyword evidence="4" id="KW-1185">Reference proteome</keyword>
<dbReference type="InterPro" id="IPR027417">
    <property type="entry name" value="P-loop_NTPase"/>
</dbReference>
<dbReference type="Pfam" id="PF00931">
    <property type="entry name" value="NB-ARC"/>
    <property type="match status" value="1"/>
</dbReference>
<feature type="domain" description="NB-ARC" evidence="2">
    <location>
        <begin position="423"/>
        <end position="579"/>
    </location>
</feature>
<dbReference type="NCBIfam" id="NF040586">
    <property type="entry name" value="FxSxx_TPR"/>
    <property type="match status" value="1"/>
</dbReference>
<evidence type="ECO:0000259" key="2">
    <source>
        <dbReference type="Pfam" id="PF00931"/>
    </source>
</evidence>
<sequence length="1261" mass="137264">MSEADVGIRGPRVAMFCSTAENIGQTSTLLSVAVTLAASGRRVLVLDARRAGVRAADMLRRLLPPGAEPDGAGASAGSVTLPAVNSRTSPALPPERRWRIAPGADSPVLSLVTLDELDGLKALPGRDGFPFGEYDQVLIDAPVFRTEDELTRWAHLPHTLVTCFSLNSWSIQAAAALAAGVPAADARRIDVVGVGLQADPRMEDQLRLARDRVRESFQPLWGAGRTGYVEIPYDATYQRALALTAGQGEDPADRPLAPSFTQLADALGSGRTGGSQQALVVHAAHHLAWAEWIEAQLAAAGVAVTRLRFAAYNGQRPSPDAMVLLLSPTGLRPERGDLLADLSHPNVRLVLVEQEAPPRRLSHHQQIDLRHLPESGAVETLMRGLNMTAAPPAPGPRRLNFPNRPRRQNIAPRNASFVGRDGTLDGLRTALSTAGRTGGICRVTGRPGVGKSEIALEFCHRFSGGYDVVWWLRAVTPKELDRGLAGLVRAFRLDGTGDVVETVRELQRSAANRDERWLLVCDDIATAAELEKIGGLLPRPSERCHVLATVRGTDSAADSGAVVVEPFTDEESELLLSVMVPNLPSAAARRVGQTVGRLPLSVYLAAAWLGVETARGVDTDNLMRTEAIRRAVERFTDLFDRHQRRLLRDMPNVPLPRVLLEVAFASLEETAAAHVWARVAGGSDPLVWLAEVCALLAGAGMDLPLLRSPQMQAAVVRRRREPPSPGDAPMSGPAPEPGDGAHLDEPLMVDVALWALNRYGLVEFDFARPDEPVRMHGVVRELVVRRMGSRRAGREAELREVVGRYEPAADGAGRREGPRAKEYMDRRARQIEALRLWDDTRPQVRGRLLGHLHDLVRSGDKVSLEEALRVGEFAVNSWHDGRTPEYLRLLALKSQAHRRLGQYGDAGRLARTSLHGYRALLGPNHPRALQTNRLYSAGLRAVGNFSDGLAEDDSAAQSMLELLGPRHEATALVEHTLALSLALNGDYHKALRLLQNLHNQRRAIAGPDSARVVELVPFLAAMHRNLGQNAESFDLLKRLMLRRSSSDANPLPVPLRVDAENGLAVSERRLGHLDGARERDLRVLELALERLGEQHLATLRCRFSLAVDLCALGEFEDAVAETERCLTRIESTLGAVHPFAQLCRVRLGVHLRYAGRHAPALEIGTAAQSALRERMGSGHPWVMAAAVGVAGALFETGRLDEAAALEKFARDGYDRLEMARHPFRAVAADNLAITEAKLRGGPHTPEMARRRGDIDMELPGV</sequence>
<dbReference type="Gene3D" id="3.40.50.300">
    <property type="entry name" value="P-loop containing nucleotide triphosphate hydrolases"/>
    <property type="match status" value="2"/>
</dbReference>